<keyword evidence="1" id="KW-0732">Signal</keyword>
<evidence type="ECO:0000256" key="1">
    <source>
        <dbReference type="ARBA" id="ARBA00022729"/>
    </source>
</evidence>
<evidence type="ECO:0000313" key="6">
    <source>
        <dbReference type="EMBL" id="OIQ81182.1"/>
    </source>
</evidence>
<evidence type="ECO:0000256" key="3">
    <source>
        <dbReference type="ARBA" id="ARBA00023139"/>
    </source>
</evidence>
<dbReference type="EMBL" id="MLJW01000958">
    <property type="protein sequence ID" value="OIQ81182.1"/>
    <property type="molecule type" value="Genomic_DNA"/>
</dbReference>
<accession>A0A1J5QBZ8</accession>
<dbReference type="Pfam" id="PF09864">
    <property type="entry name" value="MliC"/>
    <property type="match status" value="1"/>
</dbReference>
<evidence type="ECO:0000256" key="2">
    <source>
        <dbReference type="ARBA" id="ARBA00023136"/>
    </source>
</evidence>
<dbReference type="Gene3D" id="2.40.128.200">
    <property type="match status" value="1"/>
</dbReference>
<dbReference type="AlphaFoldDB" id="A0A1J5QBZ8"/>
<dbReference type="InterPro" id="IPR018660">
    <property type="entry name" value="MliC"/>
</dbReference>
<keyword evidence="2" id="KW-0472">Membrane</keyword>
<name>A0A1J5QBZ8_9ZZZZ</name>
<feature type="domain" description="C-type lysozyme inhibitor" evidence="5">
    <location>
        <begin position="65"/>
        <end position="124"/>
    </location>
</feature>
<reference evidence="6" key="1">
    <citation type="submission" date="2016-10" db="EMBL/GenBank/DDBJ databases">
        <title>Sequence of Gallionella enrichment culture.</title>
        <authorList>
            <person name="Poehlein A."/>
            <person name="Muehling M."/>
            <person name="Daniel R."/>
        </authorList>
    </citation>
    <scope>NUCLEOTIDE SEQUENCE</scope>
</reference>
<keyword evidence="3" id="KW-0564">Palmitate</keyword>
<evidence type="ECO:0000259" key="5">
    <source>
        <dbReference type="Pfam" id="PF09864"/>
    </source>
</evidence>
<dbReference type="InterPro" id="IPR036328">
    <property type="entry name" value="MliC_sf"/>
</dbReference>
<gene>
    <name evidence="6" type="ORF">GALL_370520</name>
</gene>
<organism evidence="6">
    <name type="scientific">mine drainage metagenome</name>
    <dbReference type="NCBI Taxonomy" id="410659"/>
    <lineage>
        <taxon>unclassified sequences</taxon>
        <taxon>metagenomes</taxon>
        <taxon>ecological metagenomes</taxon>
    </lineage>
</organism>
<keyword evidence="4" id="KW-0449">Lipoprotein</keyword>
<sequence length="136" mass="14694">MSICAFAKSWRTRLYNRRIRTTLLTSSCVTLLLAGCSSVSVDKLWPFDDKAATAQTGAPPNATEYQCKDGKHFYLRTMDNGASVWLIYPDREVGLAKAASGSRYSNGIAVLEINGNESTLTDGTAIAYTGCKAVGK</sequence>
<comment type="caution">
    <text evidence="6">The sequence shown here is derived from an EMBL/GenBank/DDBJ whole genome shotgun (WGS) entry which is preliminary data.</text>
</comment>
<protein>
    <submittedName>
        <fullName evidence="6">Lysozyme inhibitor</fullName>
    </submittedName>
</protein>
<dbReference type="SUPFAM" id="SSF141488">
    <property type="entry name" value="YdhA-like"/>
    <property type="match status" value="1"/>
</dbReference>
<evidence type="ECO:0000256" key="4">
    <source>
        <dbReference type="ARBA" id="ARBA00023288"/>
    </source>
</evidence>
<proteinExistence type="predicted"/>